<reference evidence="1" key="1">
    <citation type="submission" date="2014-09" db="EMBL/GenBank/DDBJ databases">
        <authorList>
            <person name="Magalhaes I.L.F."/>
            <person name="Oliveira U."/>
            <person name="Santos F.R."/>
            <person name="Vidigal T.H.D.A."/>
            <person name="Brescovit A.D."/>
            <person name="Santos A.J."/>
        </authorList>
    </citation>
    <scope>NUCLEOTIDE SEQUENCE</scope>
    <source>
        <tissue evidence="1">Shoot tissue taken approximately 20 cm above the soil surface</tissue>
    </source>
</reference>
<protein>
    <submittedName>
        <fullName evidence="1">Uncharacterized protein</fullName>
    </submittedName>
</protein>
<dbReference type="AlphaFoldDB" id="A0A0A9EK34"/>
<evidence type="ECO:0000313" key="1">
    <source>
        <dbReference type="EMBL" id="JAE01075.1"/>
    </source>
</evidence>
<organism evidence="1">
    <name type="scientific">Arundo donax</name>
    <name type="common">Giant reed</name>
    <name type="synonym">Donax arundinaceus</name>
    <dbReference type="NCBI Taxonomy" id="35708"/>
    <lineage>
        <taxon>Eukaryota</taxon>
        <taxon>Viridiplantae</taxon>
        <taxon>Streptophyta</taxon>
        <taxon>Embryophyta</taxon>
        <taxon>Tracheophyta</taxon>
        <taxon>Spermatophyta</taxon>
        <taxon>Magnoliopsida</taxon>
        <taxon>Liliopsida</taxon>
        <taxon>Poales</taxon>
        <taxon>Poaceae</taxon>
        <taxon>PACMAD clade</taxon>
        <taxon>Arundinoideae</taxon>
        <taxon>Arundineae</taxon>
        <taxon>Arundo</taxon>
    </lineage>
</organism>
<accession>A0A0A9EK34</accession>
<sequence>MLAPSGAAAAVEGAGTGW</sequence>
<name>A0A0A9EK34_ARUDO</name>
<dbReference type="EMBL" id="GBRH01196821">
    <property type="protein sequence ID" value="JAE01075.1"/>
    <property type="molecule type" value="Transcribed_RNA"/>
</dbReference>
<proteinExistence type="predicted"/>
<reference evidence="1" key="2">
    <citation type="journal article" date="2015" name="Data Brief">
        <title>Shoot transcriptome of the giant reed, Arundo donax.</title>
        <authorList>
            <person name="Barrero R.A."/>
            <person name="Guerrero F.D."/>
            <person name="Moolhuijzen P."/>
            <person name="Goolsby J.A."/>
            <person name="Tidwell J."/>
            <person name="Bellgard S.E."/>
            <person name="Bellgard M.I."/>
        </authorList>
    </citation>
    <scope>NUCLEOTIDE SEQUENCE</scope>
    <source>
        <tissue evidence="1">Shoot tissue taken approximately 20 cm above the soil surface</tissue>
    </source>
</reference>